<evidence type="ECO:0000313" key="1">
    <source>
        <dbReference type="EMBL" id="UEL47106.1"/>
    </source>
</evidence>
<keyword evidence="2" id="KW-1185">Reference proteome</keyword>
<protein>
    <submittedName>
        <fullName evidence="1">Uncharacterized protein</fullName>
    </submittedName>
</protein>
<organism evidence="1 2">
    <name type="scientific">Terrisporobacter hibernicus</name>
    <dbReference type="NCBI Taxonomy" id="2813371"/>
    <lineage>
        <taxon>Bacteria</taxon>
        <taxon>Bacillati</taxon>
        <taxon>Bacillota</taxon>
        <taxon>Clostridia</taxon>
        <taxon>Peptostreptococcales</taxon>
        <taxon>Peptostreptococcaceae</taxon>
        <taxon>Terrisporobacter</taxon>
    </lineage>
</organism>
<dbReference type="AlphaFoldDB" id="A0AAX2ZDM5"/>
<reference evidence="1 2" key="1">
    <citation type="journal article" date="2023" name="Int. J. Syst. Evol. Microbiol.">
        <title>Terrisporobacter hibernicus sp. nov., isolated from bovine faeces in Northern Ireland.</title>
        <authorList>
            <person name="Mitchell M."/>
            <person name="Nguyen S.V."/>
            <person name="Connor M."/>
            <person name="Fairley D.J."/>
            <person name="Donoghue O."/>
            <person name="Marshall H."/>
            <person name="Koolman L."/>
            <person name="McMullan G."/>
            <person name="Schaffer K.E."/>
            <person name="McGrath J.W."/>
            <person name="Fanning S."/>
        </authorList>
    </citation>
    <scope>NUCLEOTIDE SEQUENCE [LARGE SCALE GENOMIC DNA]</scope>
    <source>
        <strain evidence="1 2">MCA3</strain>
    </source>
</reference>
<dbReference type="Proteomes" id="UP001198983">
    <property type="component" value="Chromosome"/>
</dbReference>
<sequence>MTRGSKFNVGINNITIDRFTLLRYKLILDEYIKSNDLWEENARECWLYDLIDFKLKGDVGLTYRSIRVLEDNWGFDSDKDDIDDYINRHMAKFMAKAIK</sequence>
<name>A0AAX2ZDM5_9FIRM</name>
<accession>A0AAX2ZDM5</accession>
<gene>
    <name evidence="1" type="ORF">JW646_15945</name>
</gene>
<proteinExistence type="predicted"/>
<dbReference type="RefSeq" id="WP_074915851.1">
    <property type="nucleotide sequence ID" value="NZ_CP081135.1"/>
</dbReference>
<dbReference type="EMBL" id="CP081135">
    <property type="protein sequence ID" value="UEL47106.1"/>
    <property type="molecule type" value="Genomic_DNA"/>
</dbReference>
<dbReference type="KEGG" id="tem:JW646_15945"/>
<evidence type="ECO:0000313" key="2">
    <source>
        <dbReference type="Proteomes" id="UP001198983"/>
    </source>
</evidence>